<reference evidence="1" key="1">
    <citation type="submission" date="2019-11" db="EMBL/GenBank/DDBJ databases">
        <title>Nori genome reveals adaptations in red seaweeds to the harsh intertidal environment.</title>
        <authorList>
            <person name="Wang D."/>
            <person name="Mao Y."/>
        </authorList>
    </citation>
    <scope>NUCLEOTIDE SEQUENCE</scope>
    <source>
        <tissue evidence="1">Gametophyte</tissue>
    </source>
</reference>
<evidence type="ECO:0000313" key="1">
    <source>
        <dbReference type="EMBL" id="KAK1866366.1"/>
    </source>
</evidence>
<dbReference type="EMBL" id="CM020619">
    <property type="protein sequence ID" value="KAK1866366.1"/>
    <property type="molecule type" value="Genomic_DNA"/>
</dbReference>
<sequence>MSSSPRAAPPASPPPVAAPVGSPPSPATMLMAHPSPPAMRPGGGGAGGGGAGGGGGGGGGDAGTAFVDSSSFAALVLGGPADAADCCRASNMLVPPPTPGLTPDGGGTPGRRPRAEALQGFAGGDAFWRPALPTLGLGGGADASEGGTDVSFSGWAETVAPGTEDAAPVGAAGKQHRADAGSAHPSCDDVIGESPTSTSPTTITPTPVGTTEPPPPTKGHQEAGPRRPTYGRQLTLPTTEESDPETARRSMAYWATVNGYSVSGEIPIATAARLSDAAAMLRTAPPSGGDGGGMGGGVCGGGGGVGGATGPLPAAQMYETAARAWEVATCHGSAWHLRALLSAGELYLSLRRLTDAGDRARAAIAAFLDNDGTGDEGVDHYVDPVAAAAAATAEYSAAHYLLGRVHVARGRAHATAERHVAAEQAYRDALEAYRVAYMVMLSAAAGVKGGRGEPAAAGRAAAPAPPPPAEKVPLAVPAERPLKVVRVTKAIQAVLHQLNATVAAQGRRLDITEATSAFEWPPPPLSRLATATGGSGGRR</sequence>
<proteinExistence type="predicted"/>
<accession>A0ACC3C8P8</accession>
<comment type="caution">
    <text evidence="1">The sequence shown here is derived from an EMBL/GenBank/DDBJ whole genome shotgun (WGS) entry which is preliminary data.</text>
</comment>
<dbReference type="Proteomes" id="UP000798662">
    <property type="component" value="Chromosome 2"/>
</dbReference>
<evidence type="ECO:0000313" key="2">
    <source>
        <dbReference type="Proteomes" id="UP000798662"/>
    </source>
</evidence>
<keyword evidence="2" id="KW-1185">Reference proteome</keyword>
<protein>
    <submittedName>
        <fullName evidence="1">Uncharacterized protein</fullName>
    </submittedName>
</protein>
<name>A0ACC3C8P8_PYRYE</name>
<organism evidence="1 2">
    <name type="scientific">Pyropia yezoensis</name>
    <name type="common">Susabi-nori</name>
    <name type="synonym">Porphyra yezoensis</name>
    <dbReference type="NCBI Taxonomy" id="2788"/>
    <lineage>
        <taxon>Eukaryota</taxon>
        <taxon>Rhodophyta</taxon>
        <taxon>Bangiophyceae</taxon>
        <taxon>Bangiales</taxon>
        <taxon>Bangiaceae</taxon>
        <taxon>Pyropia</taxon>
    </lineage>
</organism>
<gene>
    <name evidence="1" type="ORF">I4F81_008886</name>
</gene>